<name>A0ACC1THR5_9AGAR</name>
<sequence length="153" mass="17837">MVNECRKRDDQNGVKFFSFALRVVTKMGSGGMSEDEDSVDKVIINDWELEEAVKLSMSSPFHHSIIMTIVTLIDKVPRVEKMHFVQSGRTTKRRVRNDPRCKISSRKPPKGWPVSFFTDGYLESLLEFQREKLHVSKKLFPLYDLDKIPKQYL</sequence>
<comment type="caution">
    <text evidence="1">The sequence shown here is derived from an EMBL/GenBank/DDBJ whole genome shotgun (WGS) entry which is preliminary data.</text>
</comment>
<proteinExistence type="predicted"/>
<keyword evidence="2" id="KW-1185">Reference proteome</keyword>
<gene>
    <name evidence="1" type="ORF">F5876DRAFT_53667</name>
</gene>
<dbReference type="Proteomes" id="UP001163835">
    <property type="component" value="Unassembled WGS sequence"/>
</dbReference>
<organism evidence="1 2">
    <name type="scientific">Lentinula aff. lateritia</name>
    <dbReference type="NCBI Taxonomy" id="2804960"/>
    <lineage>
        <taxon>Eukaryota</taxon>
        <taxon>Fungi</taxon>
        <taxon>Dikarya</taxon>
        <taxon>Basidiomycota</taxon>
        <taxon>Agaricomycotina</taxon>
        <taxon>Agaricomycetes</taxon>
        <taxon>Agaricomycetidae</taxon>
        <taxon>Agaricales</taxon>
        <taxon>Marasmiineae</taxon>
        <taxon>Omphalotaceae</taxon>
        <taxon>Lentinula</taxon>
    </lineage>
</organism>
<reference evidence="1" key="1">
    <citation type="submission" date="2022-09" db="EMBL/GenBank/DDBJ databases">
        <title>A Global Phylogenomic Analysis of the Shiitake Genus Lentinula.</title>
        <authorList>
            <consortium name="DOE Joint Genome Institute"/>
            <person name="Sierra-Patev S."/>
            <person name="Min B."/>
            <person name="Naranjo-Ortiz M."/>
            <person name="Looney B."/>
            <person name="Konkel Z."/>
            <person name="Slot J.C."/>
            <person name="Sakamoto Y."/>
            <person name="Steenwyk J.L."/>
            <person name="Rokas A."/>
            <person name="Carro J."/>
            <person name="Camarero S."/>
            <person name="Ferreira P."/>
            <person name="Molpeceres G."/>
            <person name="Ruiz-Duenas F.J."/>
            <person name="Serrano A."/>
            <person name="Henrissat B."/>
            <person name="Drula E."/>
            <person name="Hughes K.W."/>
            <person name="Mata J.L."/>
            <person name="Ishikawa N.K."/>
            <person name="Vargas-Isla R."/>
            <person name="Ushijima S."/>
            <person name="Smith C.A."/>
            <person name="Ahrendt S."/>
            <person name="Andreopoulos W."/>
            <person name="He G."/>
            <person name="Labutti K."/>
            <person name="Lipzen A."/>
            <person name="Ng V."/>
            <person name="Riley R."/>
            <person name="Sandor L."/>
            <person name="Barry K."/>
            <person name="Martinez A.T."/>
            <person name="Xiao Y."/>
            <person name="Gibbons J.G."/>
            <person name="Terashima K."/>
            <person name="Grigoriev I.V."/>
            <person name="Hibbett D.S."/>
        </authorList>
    </citation>
    <scope>NUCLEOTIDE SEQUENCE</scope>
    <source>
        <strain evidence="1">TMI1499</strain>
    </source>
</reference>
<protein>
    <submittedName>
        <fullName evidence="1">Uncharacterized protein</fullName>
    </submittedName>
</protein>
<evidence type="ECO:0000313" key="2">
    <source>
        <dbReference type="Proteomes" id="UP001163835"/>
    </source>
</evidence>
<dbReference type="EMBL" id="MU796187">
    <property type="protein sequence ID" value="KAJ3804212.1"/>
    <property type="molecule type" value="Genomic_DNA"/>
</dbReference>
<accession>A0ACC1THR5</accession>
<evidence type="ECO:0000313" key="1">
    <source>
        <dbReference type="EMBL" id="KAJ3804212.1"/>
    </source>
</evidence>